<evidence type="ECO:0000313" key="2">
    <source>
        <dbReference type="EMBL" id="ASF43181.1"/>
    </source>
</evidence>
<dbReference type="AlphaFoldDB" id="A0A1Z4BPF7"/>
<dbReference type="KEGG" id="capn:CBG49_08885"/>
<accession>A0A1Z4BPF7</accession>
<dbReference type="RefSeq" id="WP_009413135.1">
    <property type="nucleotide sequence ID" value="NZ_CP022022.1"/>
</dbReference>
<evidence type="ECO:0000313" key="3">
    <source>
        <dbReference type="Proteomes" id="UP000197007"/>
    </source>
</evidence>
<dbReference type="Proteomes" id="UP000197007">
    <property type="component" value="Chromosome"/>
</dbReference>
<organism evidence="2 3">
    <name type="scientific">Capnocytophaga endodontalis</name>
    <dbReference type="NCBI Taxonomy" id="2708117"/>
    <lineage>
        <taxon>Bacteria</taxon>
        <taxon>Pseudomonadati</taxon>
        <taxon>Bacteroidota</taxon>
        <taxon>Flavobacteriia</taxon>
        <taxon>Flavobacteriales</taxon>
        <taxon>Flavobacteriaceae</taxon>
        <taxon>Capnocytophaga</taxon>
    </lineage>
</organism>
<reference evidence="3" key="1">
    <citation type="submission" date="2017-06" db="EMBL/GenBank/DDBJ databases">
        <title>Complete genome sequence of Capnocytophaga sp. KCOM 1579 (=ChDC OS43) isolated from a human refractory periapical abscess lesion.</title>
        <authorList>
            <person name="Kook J.-K."/>
            <person name="Park S.-N."/>
            <person name="Lim Y.K."/>
            <person name="Roh H."/>
        </authorList>
    </citation>
    <scope>NUCLEOTIDE SEQUENCE [LARGE SCALE GENOMIC DNA]</scope>
    <source>
        <strain evidence="3">ChDC OS43</strain>
    </source>
</reference>
<proteinExistence type="predicted"/>
<keyword evidence="1" id="KW-1133">Transmembrane helix</keyword>
<name>A0A1Z4BPF7_9FLAO</name>
<sequence length="41" mass="4407">MGTQEIIAYILVAIAAFFLVKKLFFNKKKGCSGGANCNCGH</sequence>
<dbReference type="EMBL" id="CP022022">
    <property type="protein sequence ID" value="ASF43181.1"/>
    <property type="molecule type" value="Genomic_DNA"/>
</dbReference>
<protein>
    <submittedName>
        <fullName evidence="2">FeoB-associated Cys-rich membrane protein</fullName>
    </submittedName>
</protein>
<feature type="transmembrane region" description="Helical" evidence="1">
    <location>
        <begin position="6"/>
        <end position="24"/>
    </location>
</feature>
<keyword evidence="1" id="KW-0812">Transmembrane</keyword>
<keyword evidence="1" id="KW-0472">Membrane</keyword>
<keyword evidence="3" id="KW-1185">Reference proteome</keyword>
<gene>
    <name evidence="2" type="ORF">CBG49_08885</name>
</gene>
<evidence type="ECO:0000256" key="1">
    <source>
        <dbReference type="SAM" id="Phobius"/>
    </source>
</evidence>